<dbReference type="SMART" id="SM00228">
    <property type="entry name" value="PDZ"/>
    <property type="match status" value="1"/>
</dbReference>
<dbReference type="GO" id="GO:0070682">
    <property type="term" value="P:proteasome regulatory particle assembly"/>
    <property type="evidence" value="ECO:0007669"/>
    <property type="project" value="InterPro"/>
</dbReference>
<evidence type="ECO:0000256" key="3">
    <source>
        <dbReference type="ARBA" id="ARBA00023186"/>
    </source>
</evidence>
<gene>
    <name evidence="7" type="ORF">EB796_006209</name>
</gene>
<protein>
    <recommendedName>
        <fullName evidence="2">26S proteasome non-ATPase regulatory subunit 9</fullName>
    </recommendedName>
    <alternativeName>
        <fullName evidence="4">26S proteasome regulatory subunit p27</fullName>
    </alternativeName>
</protein>
<dbReference type="PANTHER" id="PTHR12651:SF1">
    <property type="entry name" value="26S PROTEASOME NON-ATPASE REGULATORY SUBUNIT 9"/>
    <property type="match status" value="1"/>
</dbReference>
<keyword evidence="8" id="KW-1185">Reference proteome</keyword>
<evidence type="ECO:0000256" key="4">
    <source>
        <dbReference type="ARBA" id="ARBA00030007"/>
    </source>
</evidence>
<comment type="similarity">
    <text evidence="1">Belongs to the proteasome subunit p27 family.</text>
</comment>
<dbReference type="GO" id="GO:0005737">
    <property type="term" value="C:cytoplasm"/>
    <property type="evidence" value="ECO:0007669"/>
    <property type="project" value="TreeGrafter"/>
</dbReference>
<dbReference type="GO" id="GO:0005634">
    <property type="term" value="C:nucleus"/>
    <property type="evidence" value="ECO:0007669"/>
    <property type="project" value="TreeGrafter"/>
</dbReference>
<dbReference type="OrthoDB" id="72325at2759"/>
<comment type="caution">
    <text evidence="7">The sequence shown here is derived from an EMBL/GenBank/DDBJ whole genome shotgun (WGS) entry which is preliminary data.</text>
</comment>
<evidence type="ECO:0000313" key="7">
    <source>
        <dbReference type="EMBL" id="KAF6035491.1"/>
    </source>
</evidence>
<evidence type="ECO:0000256" key="1">
    <source>
        <dbReference type="ARBA" id="ARBA00005256"/>
    </source>
</evidence>
<dbReference type="InterPro" id="IPR035269">
    <property type="entry name" value="PSMD9"/>
</dbReference>
<sequence length="206" mass="22786">MDELQLEYKELSKKKEEIESQIAELNEVLSTNDNVGMEGPLVDVEGYPRADIDVYSVRHARHQIICLTNDHKAVMKDIESKLYQIHDCARKTQSISSGTLPSPSTSTAAKLRAFLKVNQVSTSSPAAQSGLQTGDIIKQFGSVTAANFKNLQDISLVVQHSKDKVVKLLVERDGQELRLELIPRVWSGRGLLGCNVVDIPLTDDSK</sequence>
<keyword evidence="5" id="KW-0175">Coiled coil</keyword>
<dbReference type="InterPro" id="IPR001478">
    <property type="entry name" value="PDZ"/>
</dbReference>
<evidence type="ECO:0000256" key="5">
    <source>
        <dbReference type="SAM" id="Coils"/>
    </source>
</evidence>
<dbReference type="Gene3D" id="2.30.42.10">
    <property type="match status" value="1"/>
</dbReference>
<evidence type="ECO:0000256" key="2">
    <source>
        <dbReference type="ARBA" id="ARBA00014937"/>
    </source>
</evidence>
<keyword evidence="3" id="KW-0143">Chaperone</keyword>
<organism evidence="7 8">
    <name type="scientific">Bugula neritina</name>
    <name type="common">Brown bryozoan</name>
    <name type="synonym">Sertularia neritina</name>
    <dbReference type="NCBI Taxonomy" id="10212"/>
    <lineage>
        <taxon>Eukaryota</taxon>
        <taxon>Metazoa</taxon>
        <taxon>Spiralia</taxon>
        <taxon>Lophotrochozoa</taxon>
        <taxon>Bryozoa</taxon>
        <taxon>Gymnolaemata</taxon>
        <taxon>Cheilostomatida</taxon>
        <taxon>Flustrina</taxon>
        <taxon>Buguloidea</taxon>
        <taxon>Bugulidae</taxon>
        <taxon>Bugula</taxon>
    </lineage>
</organism>
<accession>A0A7J7KCA9</accession>
<dbReference type="EMBL" id="VXIV02000871">
    <property type="protein sequence ID" value="KAF6035491.1"/>
    <property type="molecule type" value="Genomic_DNA"/>
</dbReference>
<feature type="domain" description="PDZ" evidence="6">
    <location>
        <begin position="79"/>
        <end position="174"/>
    </location>
</feature>
<dbReference type="AlphaFoldDB" id="A0A7J7KCA9"/>
<dbReference type="SUPFAM" id="SSF50156">
    <property type="entry name" value="PDZ domain-like"/>
    <property type="match status" value="1"/>
</dbReference>
<dbReference type="Pfam" id="PF18265">
    <property type="entry name" value="Nas2_N"/>
    <property type="match status" value="1"/>
</dbReference>
<dbReference type="InterPro" id="IPR040815">
    <property type="entry name" value="Nas2_N"/>
</dbReference>
<dbReference type="Pfam" id="PF13180">
    <property type="entry name" value="PDZ_2"/>
    <property type="match status" value="1"/>
</dbReference>
<feature type="coiled-coil region" evidence="5">
    <location>
        <begin position="1"/>
        <end position="31"/>
    </location>
</feature>
<dbReference type="InterPro" id="IPR036034">
    <property type="entry name" value="PDZ_sf"/>
</dbReference>
<dbReference type="Gene3D" id="6.10.140.1710">
    <property type="match status" value="1"/>
</dbReference>
<name>A0A7J7KCA9_BUGNE</name>
<evidence type="ECO:0000259" key="6">
    <source>
        <dbReference type="SMART" id="SM00228"/>
    </source>
</evidence>
<dbReference type="FunFam" id="2.30.42.10:FF:000107">
    <property type="entry name" value="26S proteasome non-ATPase regulatory subunit 9"/>
    <property type="match status" value="1"/>
</dbReference>
<proteinExistence type="inferred from homology"/>
<dbReference type="PANTHER" id="PTHR12651">
    <property type="entry name" value="26S PROTEASOME NON-ATPASE REGULATORY SUBUNIT 9"/>
    <property type="match status" value="1"/>
</dbReference>
<evidence type="ECO:0000313" key="8">
    <source>
        <dbReference type="Proteomes" id="UP000593567"/>
    </source>
</evidence>
<dbReference type="Proteomes" id="UP000593567">
    <property type="component" value="Unassembled WGS sequence"/>
</dbReference>
<reference evidence="7" key="1">
    <citation type="submission" date="2020-06" db="EMBL/GenBank/DDBJ databases">
        <title>Draft genome of Bugula neritina, a colonial animal packing powerful symbionts and potential medicines.</title>
        <authorList>
            <person name="Rayko M."/>
        </authorList>
    </citation>
    <scope>NUCLEOTIDE SEQUENCE [LARGE SCALE GENOMIC DNA]</scope>
    <source>
        <strain evidence="7">Kwan_BN1</strain>
    </source>
</reference>